<reference evidence="2" key="1">
    <citation type="submission" date="2014-09" db="EMBL/GenBank/DDBJ databases">
        <title>Vibrio variabilis JCM 19239. (C206) whole genome shotgun sequence.</title>
        <authorList>
            <person name="Sawabe T."/>
            <person name="Meirelles P."/>
            <person name="Nakanishi M."/>
            <person name="Sayaka M."/>
            <person name="Hattori M."/>
            <person name="Ohkuma M."/>
        </authorList>
    </citation>
    <scope>NUCLEOTIDE SEQUENCE [LARGE SCALE GENOMIC DNA]</scope>
    <source>
        <strain evidence="2">JCM 19239</strain>
    </source>
</reference>
<gene>
    <name evidence="1" type="ORF">JCM19239_1320</name>
</gene>
<dbReference type="EMBL" id="BBMS01000120">
    <property type="protein sequence ID" value="GAL30950.1"/>
    <property type="molecule type" value="Genomic_DNA"/>
</dbReference>
<name>A0ABQ0JRG5_9VIBR</name>
<sequence length="42" mass="4898">MRNRLADQLKPLPLDVSLLVISDQSKKQIVISEWENALKDYE</sequence>
<proteinExistence type="predicted"/>
<accession>A0ABQ0JRG5</accession>
<dbReference type="Proteomes" id="UP000029223">
    <property type="component" value="Unassembled WGS sequence"/>
</dbReference>
<comment type="caution">
    <text evidence="1">The sequence shown here is derived from an EMBL/GenBank/DDBJ whole genome shotgun (WGS) entry which is preliminary data.</text>
</comment>
<reference evidence="2" key="2">
    <citation type="submission" date="2014-09" db="EMBL/GenBank/DDBJ databases">
        <authorList>
            <consortium name="NBRP consortium"/>
            <person name="Sawabe T."/>
            <person name="Meirelles P."/>
            <person name="Nakanishi M."/>
            <person name="Sayaka M."/>
            <person name="Hattori M."/>
            <person name="Ohkuma M."/>
        </authorList>
    </citation>
    <scope>NUCLEOTIDE SEQUENCE [LARGE SCALE GENOMIC DNA]</scope>
    <source>
        <strain evidence="2">JCM 19239</strain>
    </source>
</reference>
<evidence type="ECO:0000313" key="2">
    <source>
        <dbReference type="Proteomes" id="UP000029223"/>
    </source>
</evidence>
<evidence type="ECO:0000313" key="1">
    <source>
        <dbReference type="EMBL" id="GAL30950.1"/>
    </source>
</evidence>
<protein>
    <submittedName>
        <fullName evidence="1">Uncharacterized protein</fullName>
    </submittedName>
</protein>
<organism evidence="1 2">
    <name type="scientific">Vibrio variabilis</name>
    <dbReference type="NCBI Taxonomy" id="990271"/>
    <lineage>
        <taxon>Bacteria</taxon>
        <taxon>Pseudomonadati</taxon>
        <taxon>Pseudomonadota</taxon>
        <taxon>Gammaproteobacteria</taxon>
        <taxon>Vibrionales</taxon>
        <taxon>Vibrionaceae</taxon>
        <taxon>Vibrio</taxon>
    </lineage>
</organism>
<keyword evidence="2" id="KW-1185">Reference proteome</keyword>